<accession>A0AAD9ZE87</accession>
<gene>
    <name evidence="2" type="ORF">OEA41_008312</name>
</gene>
<protein>
    <submittedName>
        <fullName evidence="2">Uncharacterized protein</fullName>
    </submittedName>
</protein>
<sequence>MYLSLLASSARLREEEELEAREHEREAQRLRQRREAQERESRQRARLSLTQRKHVDQQLDLLRAASAGEVAEINVTDVGKEGVGMVDEGGDTSSVTRSGLNRWCDFCLKPYDLGQWVREYDPVPSPRR</sequence>
<reference evidence="2" key="1">
    <citation type="submission" date="2022-11" db="EMBL/GenBank/DDBJ databases">
        <title>Chromosomal genome sequence assembly and mating type (MAT) locus characterization of the leprose asexual lichenized fungus Lepraria neglecta (Nyl.) Erichsen.</title>
        <authorList>
            <person name="Allen J.L."/>
            <person name="Pfeffer B."/>
        </authorList>
    </citation>
    <scope>NUCLEOTIDE SEQUENCE</scope>
    <source>
        <strain evidence="2">Allen 5258</strain>
    </source>
</reference>
<feature type="region of interest" description="Disordered" evidence="1">
    <location>
        <begin position="14"/>
        <end position="49"/>
    </location>
</feature>
<name>A0AAD9ZE87_9LECA</name>
<dbReference type="EMBL" id="JASNWA010000004">
    <property type="protein sequence ID" value="KAK3176986.1"/>
    <property type="molecule type" value="Genomic_DNA"/>
</dbReference>
<organism evidence="2 3">
    <name type="scientific">Lepraria neglecta</name>
    <dbReference type="NCBI Taxonomy" id="209136"/>
    <lineage>
        <taxon>Eukaryota</taxon>
        <taxon>Fungi</taxon>
        <taxon>Dikarya</taxon>
        <taxon>Ascomycota</taxon>
        <taxon>Pezizomycotina</taxon>
        <taxon>Lecanoromycetes</taxon>
        <taxon>OSLEUM clade</taxon>
        <taxon>Lecanoromycetidae</taxon>
        <taxon>Lecanorales</taxon>
        <taxon>Lecanorineae</taxon>
        <taxon>Stereocaulaceae</taxon>
        <taxon>Lepraria</taxon>
    </lineage>
</organism>
<dbReference type="Proteomes" id="UP001276659">
    <property type="component" value="Unassembled WGS sequence"/>
</dbReference>
<feature type="compositionally biased region" description="Basic and acidic residues" evidence="1">
    <location>
        <begin position="20"/>
        <end position="43"/>
    </location>
</feature>
<proteinExistence type="predicted"/>
<evidence type="ECO:0000313" key="3">
    <source>
        <dbReference type="Proteomes" id="UP001276659"/>
    </source>
</evidence>
<comment type="caution">
    <text evidence="2">The sequence shown here is derived from an EMBL/GenBank/DDBJ whole genome shotgun (WGS) entry which is preliminary data.</text>
</comment>
<keyword evidence="3" id="KW-1185">Reference proteome</keyword>
<dbReference type="AlphaFoldDB" id="A0AAD9ZE87"/>
<evidence type="ECO:0000313" key="2">
    <source>
        <dbReference type="EMBL" id="KAK3176986.1"/>
    </source>
</evidence>
<evidence type="ECO:0000256" key="1">
    <source>
        <dbReference type="SAM" id="MobiDB-lite"/>
    </source>
</evidence>